<dbReference type="EMBL" id="VSSQ01082940">
    <property type="protein sequence ID" value="MPN31420.1"/>
    <property type="molecule type" value="Genomic_DNA"/>
</dbReference>
<evidence type="ECO:0000256" key="2">
    <source>
        <dbReference type="ARBA" id="ARBA00022448"/>
    </source>
</evidence>
<evidence type="ECO:0000313" key="8">
    <source>
        <dbReference type="EMBL" id="MPN31420.1"/>
    </source>
</evidence>
<proteinExistence type="predicted"/>
<accession>A0A645GYE7</accession>
<dbReference type="PANTHER" id="PTHR48020">
    <property type="entry name" value="PROTON MYO-INOSITOL COTRANSPORTER"/>
    <property type="match status" value="1"/>
</dbReference>
<comment type="subcellular location">
    <subcellularLocation>
        <location evidence="1">Membrane</location>
        <topology evidence="1">Multi-pass membrane protein</topology>
    </subcellularLocation>
</comment>
<feature type="domain" description="Major facilitator superfamily (MFS) profile" evidence="7">
    <location>
        <begin position="1"/>
        <end position="90"/>
    </location>
</feature>
<evidence type="ECO:0000256" key="5">
    <source>
        <dbReference type="ARBA" id="ARBA00023136"/>
    </source>
</evidence>
<protein>
    <submittedName>
        <fullName evidence="8">D-xylose-proton symporter</fullName>
    </submittedName>
</protein>
<evidence type="ECO:0000256" key="3">
    <source>
        <dbReference type="ARBA" id="ARBA00022692"/>
    </source>
</evidence>
<dbReference type="PANTHER" id="PTHR48020:SF12">
    <property type="entry name" value="PROTON MYO-INOSITOL COTRANSPORTER"/>
    <property type="match status" value="1"/>
</dbReference>
<sequence>MVVLVVMAIGLYAMSLGPVTWVLLSEIFPNAVRGVAMAVATAALWIASFLLTYTFPFLNSGLGTGGTFGLYAGICFAGFIFVLRYIPETKGKSLETLEKELTEK</sequence>
<dbReference type="PROSITE" id="PS50850">
    <property type="entry name" value="MFS"/>
    <property type="match status" value="1"/>
</dbReference>
<dbReference type="InterPro" id="IPR020846">
    <property type="entry name" value="MFS_dom"/>
</dbReference>
<keyword evidence="4 6" id="KW-1133">Transmembrane helix</keyword>
<dbReference type="PRINTS" id="PR00171">
    <property type="entry name" value="SUGRTRNSPORT"/>
</dbReference>
<feature type="transmembrane region" description="Helical" evidence="6">
    <location>
        <begin position="36"/>
        <end position="56"/>
    </location>
</feature>
<dbReference type="InterPro" id="IPR050814">
    <property type="entry name" value="Myo-inositol_Transporter"/>
</dbReference>
<keyword evidence="2" id="KW-0813">Transport</keyword>
<feature type="transmembrane region" description="Helical" evidence="6">
    <location>
        <begin position="68"/>
        <end position="86"/>
    </location>
</feature>
<dbReference type="InterPro" id="IPR005828">
    <property type="entry name" value="MFS_sugar_transport-like"/>
</dbReference>
<dbReference type="SUPFAM" id="SSF103473">
    <property type="entry name" value="MFS general substrate transporter"/>
    <property type="match status" value="1"/>
</dbReference>
<name>A0A645GYE7_9ZZZZ</name>
<evidence type="ECO:0000256" key="1">
    <source>
        <dbReference type="ARBA" id="ARBA00004141"/>
    </source>
</evidence>
<dbReference type="AlphaFoldDB" id="A0A645GYE7"/>
<evidence type="ECO:0000256" key="4">
    <source>
        <dbReference type="ARBA" id="ARBA00022989"/>
    </source>
</evidence>
<feature type="transmembrane region" description="Helical" evidence="6">
    <location>
        <begin position="6"/>
        <end position="24"/>
    </location>
</feature>
<dbReference type="InterPro" id="IPR003663">
    <property type="entry name" value="Sugar/inositol_transpt"/>
</dbReference>
<dbReference type="Gene3D" id="1.20.1250.20">
    <property type="entry name" value="MFS general substrate transporter like domains"/>
    <property type="match status" value="1"/>
</dbReference>
<comment type="caution">
    <text evidence="8">The sequence shown here is derived from an EMBL/GenBank/DDBJ whole genome shotgun (WGS) entry which is preliminary data.</text>
</comment>
<reference evidence="8" key="1">
    <citation type="submission" date="2019-08" db="EMBL/GenBank/DDBJ databases">
        <authorList>
            <person name="Kucharzyk K."/>
            <person name="Murdoch R.W."/>
            <person name="Higgins S."/>
            <person name="Loffler F."/>
        </authorList>
    </citation>
    <scope>NUCLEOTIDE SEQUENCE</scope>
</reference>
<keyword evidence="3 6" id="KW-0812">Transmembrane</keyword>
<gene>
    <name evidence="8" type="primary">xylE_17</name>
    <name evidence="8" type="ORF">SDC9_178894</name>
</gene>
<dbReference type="GO" id="GO:0016020">
    <property type="term" value="C:membrane"/>
    <property type="evidence" value="ECO:0007669"/>
    <property type="project" value="UniProtKB-SubCell"/>
</dbReference>
<evidence type="ECO:0000259" key="7">
    <source>
        <dbReference type="PROSITE" id="PS50850"/>
    </source>
</evidence>
<dbReference type="GO" id="GO:0022857">
    <property type="term" value="F:transmembrane transporter activity"/>
    <property type="evidence" value="ECO:0007669"/>
    <property type="project" value="InterPro"/>
</dbReference>
<evidence type="ECO:0000256" key="6">
    <source>
        <dbReference type="SAM" id="Phobius"/>
    </source>
</evidence>
<dbReference type="InterPro" id="IPR036259">
    <property type="entry name" value="MFS_trans_sf"/>
</dbReference>
<keyword evidence="5 6" id="KW-0472">Membrane</keyword>
<dbReference type="Pfam" id="PF00083">
    <property type="entry name" value="Sugar_tr"/>
    <property type="match status" value="1"/>
</dbReference>
<organism evidence="8">
    <name type="scientific">bioreactor metagenome</name>
    <dbReference type="NCBI Taxonomy" id="1076179"/>
    <lineage>
        <taxon>unclassified sequences</taxon>
        <taxon>metagenomes</taxon>
        <taxon>ecological metagenomes</taxon>
    </lineage>
</organism>